<keyword evidence="2" id="KW-1185">Reference proteome</keyword>
<comment type="caution">
    <text evidence="1">The sequence shown here is derived from an EMBL/GenBank/DDBJ whole genome shotgun (WGS) entry which is preliminary data.</text>
</comment>
<gene>
    <name evidence="1" type="ORF">ECRASSUSDP1_LOCUS9057</name>
</gene>
<sequence>MARLYCQEEIEETCGSLTFQHDSLQICTCPTGTLTVQLALNIVSVMRSAYLLTSHEKYFINSIN</sequence>
<organism evidence="1 2">
    <name type="scientific">Euplotes crassus</name>
    <dbReference type="NCBI Taxonomy" id="5936"/>
    <lineage>
        <taxon>Eukaryota</taxon>
        <taxon>Sar</taxon>
        <taxon>Alveolata</taxon>
        <taxon>Ciliophora</taxon>
        <taxon>Intramacronucleata</taxon>
        <taxon>Spirotrichea</taxon>
        <taxon>Hypotrichia</taxon>
        <taxon>Euplotida</taxon>
        <taxon>Euplotidae</taxon>
        <taxon>Moneuplotes</taxon>
    </lineage>
</organism>
<dbReference type="Proteomes" id="UP001295684">
    <property type="component" value="Unassembled WGS sequence"/>
</dbReference>
<name>A0AAD1UFB8_EUPCR</name>
<accession>A0AAD1UFB8</accession>
<dbReference type="AlphaFoldDB" id="A0AAD1UFB8"/>
<dbReference type="EMBL" id="CAMPGE010008884">
    <property type="protein sequence ID" value="CAI2367769.1"/>
    <property type="molecule type" value="Genomic_DNA"/>
</dbReference>
<protein>
    <submittedName>
        <fullName evidence="1">Uncharacterized protein</fullName>
    </submittedName>
</protein>
<evidence type="ECO:0000313" key="2">
    <source>
        <dbReference type="Proteomes" id="UP001295684"/>
    </source>
</evidence>
<reference evidence="1" key="1">
    <citation type="submission" date="2023-07" db="EMBL/GenBank/DDBJ databases">
        <authorList>
            <consortium name="AG Swart"/>
            <person name="Singh M."/>
            <person name="Singh A."/>
            <person name="Seah K."/>
            <person name="Emmerich C."/>
        </authorList>
    </citation>
    <scope>NUCLEOTIDE SEQUENCE</scope>
    <source>
        <strain evidence="1">DP1</strain>
    </source>
</reference>
<proteinExistence type="predicted"/>
<evidence type="ECO:0000313" key="1">
    <source>
        <dbReference type="EMBL" id="CAI2367769.1"/>
    </source>
</evidence>